<keyword evidence="2" id="KW-0472">Membrane</keyword>
<dbReference type="GO" id="GO:0005886">
    <property type="term" value="C:plasma membrane"/>
    <property type="evidence" value="ECO:0007669"/>
    <property type="project" value="TreeGrafter"/>
</dbReference>
<organism evidence="4 5">
    <name type="scientific">Nitrosomonas cryotolerans ATCC 49181</name>
    <dbReference type="NCBI Taxonomy" id="1131553"/>
    <lineage>
        <taxon>Bacteria</taxon>
        <taxon>Pseudomonadati</taxon>
        <taxon>Pseudomonadota</taxon>
        <taxon>Betaproteobacteria</taxon>
        <taxon>Nitrosomonadales</taxon>
        <taxon>Nitrosomonadaceae</taxon>
        <taxon>Nitrosomonas</taxon>
    </lineage>
</organism>
<dbReference type="PANTHER" id="PTHR45138">
    <property type="entry name" value="REGULATORY COMPONENTS OF SENSORY TRANSDUCTION SYSTEM"/>
    <property type="match status" value="1"/>
</dbReference>
<name>A0A1N6IYP3_9PROT</name>
<feature type="domain" description="GGDEF" evidence="3">
    <location>
        <begin position="363"/>
        <end position="493"/>
    </location>
</feature>
<evidence type="ECO:0000256" key="1">
    <source>
        <dbReference type="ARBA" id="ARBA00012528"/>
    </source>
</evidence>
<dbReference type="FunFam" id="3.30.70.270:FF:000001">
    <property type="entry name" value="Diguanylate cyclase domain protein"/>
    <property type="match status" value="1"/>
</dbReference>
<evidence type="ECO:0000313" key="5">
    <source>
        <dbReference type="Proteomes" id="UP000185062"/>
    </source>
</evidence>
<dbReference type="PANTHER" id="PTHR45138:SF26">
    <property type="entry name" value="DIGUANYLATE CYCLASE"/>
    <property type="match status" value="1"/>
</dbReference>
<dbReference type="EMBL" id="FSRO01000001">
    <property type="protein sequence ID" value="SIO37204.1"/>
    <property type="molecule type" value="Genomic_DNA"/>
</dbReference>
<evidence type="ECO:0000313" key="4">
    <source>
        <dbReference type="EMBL" id="SIO37204.1"/>
    </source>
</evidence>
<dbReference type="SUPFAM" id="SSF55073">
    <property type="entry name" value="Nucleotide cyclase"/>
    <property type="match status" value="1"/>
</dbReference>
<dbReference type="InterPro" id="IPR050469">
    <property type="entry name" value="Diguanylate_Cyclase"/>
</dbReference>
<keyword evidence="5" id="KW-1185">Reference proteome</keyword>
<dbReference type="GO" id="GO:0052621">
    <property type="term" value="F:diguanylate cyclase activity"/>
    <property type="evidence" value="ECO:0007669"/>
    <property type="project" value="UniProtKB-EC"/>
</dbReference>
<feature type="transmembrane region" description="Helical" evidence="2">
    <location>
        <begin position="24"/>
        <end position="47"/>
    </location>
</feature>
<sequence>MLSLPVFRSLQLRNCDVNHRKTRFIVLVTLLLIAGFSATSLISYFVANHALQVHIRSNTLPLTSDNIYSEIQRDMLPTIIISSLMAQDTFVKAWILMGEQDSKQIVQYLKSIQEHYKTTTAFFVSASSHYYYHSSGVLKQIKAEDPQDKWYFRFSDSHDNLAINVDIDTADMSRTNFFVNHKIHDFDGRYLGAIGVGLSSSIVQEMIELYQTRYSRQVYFIDQSGNIALRGNYYQGVDNIRQAPGLSAIATRILTSPGGSYTYQRGDQEVFLKTRLIPELNWFLLVEQIDQTESQIQNTLWVNLIFSLAITLIVLMLIHLTISKYQQRLENMATKDKLTGLDNRQIFETRITQILRLANRRRESLCALLVDIDYFKQINDQFGHLIGDQVITGVAHFLKGKLRQSDLICRWGGEEFLILLPACSVEQGLLQAAKLQQGIESQGIDIPGKHIVVTISIGVSEYIYNESATALFQRTDQALYRAKTEGRNRVIQY</sequence>
<dbReference type="NCBIfam" id="TIGR00254">
    <property type="entry name" value="GGDEF"/>
    <property type="match status" value="1"/>
</dbReference>
<dbReference type="Pfam" id="PF00990">
    <property type="entry name" value="GGDEF"/>
    <property type="match status" value="1"/>
</dbReference>
<dbReference type="InterPro" id="IPR029787">
    <property type="entry name" value="Nucleotide_cyclase"/>
</dbReference>
<proteinExistence type="predicted"/>
<dbReference type="GO" id="GO:0043709">
    <property type="term" value="P:cell adhesion involved in single-species biofilm formation"/>
    <property type="evidence" value="ECO:0007669"/>
    <property type="project" value="TreeGrafter"/>
</dbReference>
<evidence type="ECO:0000259" key="3">
    <source>
        <dbReference type="PROSITE" id="PS50887"/>
    </source>
</evidence>
<gene>
    <name evidence="4" type="ORF">SAMN02743940_2182</name>
</gene>
<evidence type="ECO:0000256" key="2">
    <source>
        <dbReference type="SAM" id="Phobius"/>
    </source>
</evidence>
<dbReference type="GO" id="GO:1902201">
    <property type="term" value="P:negative regulation of bacterial-type flagellum-dependent cell motility"/>
    <property type="evidence" value="ECO:0007669"/>
    <property type="project" value="TreeGrafter"/>
</dbReference>
<dbReference type="eggNOG" id="COG3706">
    <property type="taxonomic scope" value="Bacteria"/>
</dbReference>
<keyword evidence="2" id="KW-0812">Transmembrane</keyword>
<dbReference type="CDD" id="cd01949">
    <property type="entry name" value="GGDEF"/>
    <property type="match status" value="1"/>
</dbReference>
<feature type="transmembrane region" description="Helical" evidence="2">
    <location>
        <begin position="300"/>
        <end position="322"/>
    </location>
</feature>
<dbReference type="InterPro" id="IPR000160">
    <property type="entry name" value="GGDEF_dom"/>
</dbReference>
<dbReference type="Gene3D" id="3.30.70.270">
    <property type="match status" value="1"/>
</dbReference>
<dbReference type="Proteomes" id="UP000185062">
    <property type="component" value="Unassembled WGS sequence"/>
</dbReference>
<dbReference type="AlphaFoldDB" id="A0A1N6IYP3"/>
<accession>A0A1N6IYP3</accession>
<dbReference type="EC" id="2.7.7.65" evidence="1"/>
<dbReference type="SMART" id="SM00267">
    <property type="entry name" value="GGDEF"/>
    <property type="match status" value="1"/>
</dbReference>
<keyword evidence="2" id="KW-1133">Transmembrane helix</keyword>
<reference evidence="4 5" key="1">
    <citation type="submission" date="2016-12" db="EMBL/GenBank/DDBJ databases">
        <authorList>
            <person name="Song W.-J."/>
            <person name="Kurnit D.M."/>
        </authorList>
    </citation>
    <scope>NUCLEOTIDE SEQUENCE [LARGE SCALE GENOMIC DNA]</scope>
    <source>
        <strain evidence="4 5">ATCC 49181</strain>
    </source>
</reference>
<dbReference type="PROSITE" id="PS50887">
    <property type="entry name" value="GGDEF"/>
    <property type="match status" value="1"/>
</dbReference>
<protein>
    <recommendedName>
        <fullName evidence="1">diguanylate cyclase</fullName>
        <ecNumber evidence="1">2.7.7.65</ecNumber>
    </recommendedName>
</protein>
<dbReference type="STRING" id="44575.SAMN05216419_100671"/>
<dbReference type="InterPro" id="IPR043128">
    <property type="entry name" value="Rev_trsase/Diguanyl_cyclase"/>
</dbReference>